<accession>F7XV80</accession>
<proteinExistence type="predicted"/>
<keyword evidence="2" id="KW-1185">Reference proteome</keyword>
<organism evidence="1 2">
    <name type="scientific">Midichloria mitochondrii (strain IricVA)</name>
    <dbReference type="NCBI Taxonomy" id="696127"/>
    <lineage>
        <taxon>Bacteria</taxon>
        <taxon>Pseudomonadati</taxon>
        <taxon>Pseudomonadota</taxon>
        <taxon>Alphaproteobacteria</taxon>
        <taxon>Rickettsiales</taxon>
        <taxon>Candidatus Midichloriaceae</taxon>
        <taxon>Candidatus Midichloria</taxon>
    </lineage>
</organism>
<evidence type="ECO:0000313" key="2">
    <source>
        <dbReference type="Proteomes" id="UP000006639"/>
    </source>
</evidence>
<protein>
    <submittedName>
        <fullName evidence="1">Uncharacterized protein</fullName>
    </submittedName>
</protein>
<dbReference type="EMBL" id="CP002130">
    <property type="protein sequence ID" value="AEI88579.1"/>
    <property type="molecule type" value="Genomic_DNA"/>
</dbReference>
<dbReference type="AlphaFoldDB" id="F7XV80"/>
<dbReference type="HOGENOM" id="CLU_2917552_0_0_5"/>
<dbReference type="Proteomes" id="UP000006639">
    <property type="component" value="Chromosome"/>
</dbReference>
<gene>
    <name evidence="1" type="ordered locus">midi_00263</name>
</gene>
<dbReference type="STRING" id="696127.midi_00263"/>
<name>F7XV80_MIDMI</name>
<reference evidence="1 2" key="1">
    <citation type="journal article" date="2011" name="Mol. Biol. Evol.">
        <title>Phylogenomic evidence for the presence of a flagellum and cbb3 oxidase in the free-living mitochondrial ancestor.</title>
        <authorList>
            <person name="Sassera D."/>
            <person name="Lo N."/>
            <person name="Epis S."/>
            <person name="D'Auria G."/>
            <person name="Montagna M."/>
            <person name="Comandatore F."/>
            <person name="Horner D."/>
            <person name="Pereto J."/>
            <person name="Luciano A.M."/>
            <person name="Franciosi F."/>
            <person name="Ferri E."/>
            <person name="Crotti E."/>
            <person name="Bazzocchi C."/>
            <person name="Daffonchio D."/>
            <person name="Sacchi L."/>
            <person name="Moya A."/>
            <person name="Latorre A."/>
            <person name="Bandi C."/>
        </authorList>
    </citation>
    <scope>NUCLEOTIDE SEQUENCE [LARGE SCALE GENOMIC DNA]</scope>
    <source>
        <strain evidence="1 2">IricVA</strain>
    </source>
</reference>
<sequence length="61" mass="7145">MRKVYAIKTLASINFLHKVCQNDVDLFINIMDNSNLKCNDSCYNTLKEEIFKKMAHMQFGN</sequence>
<dbReference type="KEGG" id="mmn:midi_00263"/>
<evidence type="ECO:0000313" key="1">
    <source>
        <dbReference type="EMBL" id="AEI88579.1"/>
    </source>
</evidence>